<organism evidence="7 8">
    <name type="scientific">Algimonas ampicilliniresistens</name>
    <dbReference type="NCBI Taxonomy" id="1298735"/>
    <lineage>
        <taxon>Bacteria</taxon>
        <taxon>Pseudomonadati</taxon>
        <taxon>Pseudomonadota</taxon>
        <taxon>Alphaproteobacteria</taxon>
        <taxon>Maricaulales</taxon>
        <taxon>Robiginitomaculaceae</taxon>
        <taxon>Algimonas</taxon>
    </lineage>
</organism>
<comment type="similarity">
    <text evidence="1">Belongs to the cyclophilin-type PPIase family.</text>
</comment>
<feature type="domain" description="PPIase cyclophilin-type" evidence="6">
    <location>
        <begin position="56"/>
        <end position="273"/>
    </location>
</feature>
<evidence type="ECO:0000256" key="2">
    <source>
        <dbReference type="ARBA" id="ARBA00013194"/>
    </source>
</evidence>
<reference evidence="7" key="2">
    <citation type="submission" date="2023-01" db="EMBL/GenBank/DDBJ databases">
        <title>Draft genome sequence of Algimonas ampicilliniresistens strain NBRC 108219.</title>
        <authorList>
            <person name="Sun Q."/>
            <person name="Mori K."/>
        </authorList>
    </citation>
    <scope>NUCLEOTIDE SEQUENCE</scope>
    <source>
        <strain evidence="7">NBRC 108219</strain>
    </source>
</reference>
<dbReference type="Pfam" id="PF00160">
    <property type="entry name" value="Pro_isomerase"/>
    <property type="match status" value="1"/>
</dbReference>
<feature type="signal peptide" evidence="5">
    <location>
        <begin position="1"/>
        <end position="21"/>
    </location>
</feature>
<evidence type="ECO:0000256" key="3">
    <source>
        <dbReference type="ARBA" id="ARBA00023110"/>
    </source>
</evidence>
<dbReference type="InterPro" id="IPR029000">
    <property type="entry name" value="Cyclophilin-like_dom_sf"/>
</dbReference>
<evidence type="ECO:0000256" key="5">
    <source>
        <dbReference type="SAM" id="SignalP"/>
    </source>
</evidence>
<evidence type="ECO:0000256" key="4">
    <source>
        <dbReference type="ARBA" id="ARBA00023235"/>
    </source>
</evidence>
<dbReference type="PANTHER" id="PTHR45625:SF4">
    <property type="entry name" value="PEPTIDYLPROLYL ISOMERASE DOMAIN AND WD REPEAT-CONTAINING PROTEIN 1"/>
    <property type="match status" value="1"/>
</dbReference>
<dbReference type="InterPro" id="IPR002130">
    <property type="entry name" value="Cyclophilin-type_PPIase_dom"/>
</dbReference>
<sequence length="296" mass="32043">MKTTLRLGALTALAIASPACSNDASQSYSDGVVTSDVTFPETAWRTVDPENLMLIDTAYGQIGVELFPEIAPKHVAQVKQLVRDGFYDGVVFHRVIDGFMNQTGDGSKGDGTGDSDLPDIEAEFDFRRGEDMDVTLVSARGGDQNSTVIATGFYKSLPVATQPISQAILTRDGKVAAYALHCSGVTSMARTTNPNSANSQFFLMRGKADHLDTQYSIWGNTVIGRKHLTSFKEGVIGQDEGFVPDQMNTVRIAADLPEDGRPTVQVLEATSDAFSNWISTQTYDDICDVQIPSRTL</sequence>
<reference evidence="7" key="1">
    <citation type="journal article" date="2014" name="Int. J. Syst. Evol. Microbiol.">
        <title>Complete genome of a new Firmicutes species belonging to the dominant human colonic microbiota ('Ruminococcus bicirculans') reveals two chromosomes and a selective capacity to utilize plant glucans.</title>
        <authorList>
            <consortium name="NISC Comparative Sequencing Program"/>
            <person name="Wegmann U."/>
            <person name="Louis P."/>
            <person name="Goesmann A."/>
            <person name="Henrissat B."/>
            <person name="Duncan S.H."/>
            <person name="Flint H.J."/>
        </authorList>
    </citation>
    <scope>NUCLEOTIDE SEQUENCE</scope>
    <source>
        <strain evidence="7">NBRC 108219</strain>
    </source>
</reference>
<keyword evidence="3" id="KW-0697">Rotamase</keyword>
<dbReference type="PROSITE" id="PS00170">
    <property type="entry name" value="CSA_PPIASE_1"/>
    <property type="match status" value="1"/>
</dbReference>
<dbReference type="PANTHER" id="PTHR45625">
    <property type="entry name" value="PEPTIDYL-PROLYL CIS-TRANS ISOMERASE-RELATED"/>
    <property type="match status" value="1"/>
</dbReference>
<keyword evidence="8" id="KW-1185">Reference proteome</keyword>
<protein>
    <recommendedName>
        <fullName evidence="2">peptidylprolyl isomerase</fullName>
        <ecNumber evidence="2">5.2.1.8</ecNumber>
    </recommendedName>
</protein>
<dbReference type="InterPro" id="IPR044666">
    <property type="entry name" value="Cyclophilin_A-like"/>
</dbReference>
<evidence type="ECO:0000313" key="7">
    <source>
        <dbReference type="EMBL" id="GLQ23527.1"/>
    </source>
</evidence>
<name>A0ABQ5VB06_9PROT</name>
<dbReference type="RefSeq" id="WP_284389035.1">
    <property type="nucleotide sequence ID" value="NZ_BSNK01000001.1"/>
</dbReference>
<dbReference type="InterPro" id="IPR020892">
    <property type="entry name" value="Cyclophilin-type_PPIase_CS"/>
</dbReference>
<dbReference type="GO" id="GO:0016853">
    <property type="term" value="F:isomerase activity"/>
    <property type="evidence" value="ECO:0007669"/>
    <property type="project" value="UniProtKB-KW"/>
</dbReference>
<dbReference type="CDD" id="cd00317">
    <property type="entry name" value="cyclophilin"/>
    <property type="match status" value="1"/>
</dbReference>
<keyword evidence="4 7" id="KW-0413">Isomerase</keyword>
<feature type="chain" id="PRO_5045867230" description="peptidylprolyl isomerase" evidence="5">
    <location>
        <begin position="22"/>
        <end position="296"/>
    </location>
</feature>
<evidence type="ECO:0000256" key="1">
    <source>
        <dbReference type="ARBA" id="ARBA00007365"/>
    </source>
</evidence>
<dbReference type="PROSITE" id="PS50072">
    <property type="entry name" value="CSA_PPIASE_2"/>
    <property type="match status" value="1"/>
</dbReference>
<proteinExistence type="inferred from homology"/>
<keyword evidence="5" id="KW-0732">Signal</keyword>
<accession>A0ABQ5VB06</accession>
<evidence type="ECO:0000259" key="6">
    <source>
        <dbReference type="PROSITE" id="PS50072"/>
    </source>
</evidence>
<dbReference type="EMBL" id="BSNK01000001">
    <property type="protein sequence ID" value="GLQ23527.1"/>
    <property type="molecule type" value="Genomic_DNA"/>
</dbReference>
<comment type="caution">
    <text evidence="7">The sequence shown here is derived from an EMBL/GenBank/DDBJ whole genome shotgun (WGS) entry which is preliminary data.</text>
</comment>
<dbReference type="EC" id="5.2.1.8" evidence="2"/>
<dbReference type="Proteomes" id="UP001161391">
    <property type="component" value="Unassembled WGS sequence"/>
</dbReference>
<gene>
    <name evidence="7" type="ORF">GCM10007853_14010</name>
</gene>
<dbReference type="SUPFAM" id="SSF50891">
    <property type="entry name" value="Cyclophilin-like"/>
    <property type="match status" value="1"/>
</dbReference>
<dbReference type="Gene3D" id="2.40.100.10">
    <property type="entry name" value="Cyclophilin-like"/>
    <property type="match status" value="1"/>
</dbReference>
<evidence type="ECO:0000313" key="8">
    <source>
        <dbReference type="Proteomes" id="UP001161391"/>
    </source>
</evidence>